<gene>
    <name evidence="1" type="ORF">CYCCA115_LOCUS18762</name>
</gene>
<organism evidence="1 2">
    <name type="scientific">Cylindrotheca closterium</name>
    <dbReference type="NCBI Taxonomy" id="2856"/>
    <lineage>
        <taxon>Eukaryota</taxon>
        <taxon>Sar</taxon>
        <taxon>Stramenopiles</taxon>
        <taxon>Ochrophyta</taxon>
        <taxon>Bacillariophyta</taxon>
        <taxon>Bacillariophyceae</taxon>
        <taxon>Bacillariophycidae</taxon>
        <taxon>Bacillariales</taxon>
        <taxon>Bacillariaceae</taxon>
        <taxon>Cylindrotheca</taxon>
    </lineage>
</organism>
<evidence type="ECO:0000313" key="2">
    <source>
        <dbReference type="Proteomes" id="UP001295423"/>
    </source>
</evidence>
<evidence type="ECO:0000313" key="1">
    <source>
        <dbReference type="EMBL" id="CAJ1960504.1"/>
    </source>
</evidence>
<sequence>MCIGIRATGGAINPKKSFWWLIDFDWDSRTGKWKFCGKKAVAPDFELPIQGLSGATESLRRLEPDDLERTLGVMLAPLENLKAHEVQMIAKAKDWEEQLRPNLLHKHDVLPLIRSTIMKKLEYPMALTTLDAQQWTDIMSPVFQVCLPKAGVCRNFPWDVMANRTKTGDYMEANFQAHQLETGTSFGLLQQVYTNTAILASDTWMKRVWHELEGLDIYVACDSPALSHRCTDDSLLMDLFINLEVEQEELLWLNWCRMFLQVCTVSDIVTADGRFIRRSAWNGPRDECCHLPYQWPRTVCPTRQHWDLWQTTLSRALLASNGPHHPLQQPLGPWTDPLEDWNWLLSPTTGFFHRHGATWKHFSPEGSSTTSRRQAPAPSHPSCAWWTAPLPSDVLRATVRPITGSDSVLLRGTGRASEPPPPNSPSILQAWQTAAELCRTITGGFQIQGAEATLADALLEGRLRVISDGSFKNELGTAAVQLLVKHGGCHRIIIRCQTPGLPQDQSPYCSELVGLLAGRMAVDWLLKQWFPNLSTCPKVRIACNGLSAIEIAFEDRPLSPTDAQFDLVSSIWEAILRSSVDWSSQHVYGHLDKSNLFDKLSWWEKRNLEVDGMAVEYRKELEMANHLIAPNPRFFNELEARGGHQTVYGSHFLPRDAIFQISIESFDFHEVVDVSFLESCFFPTAQLLLRLCKTSFW</sequence>
<dbReference type="Proteomes" id="UP001295423">
    <property type="component" value="Unassembled WGS sequence"/>
</dbReference>
<name>A0AAD2PWF9_9STRA</name>
<protein>
    <submittedName>
        <fullName evidence="1">Uncharacterized protein</fullName>
    </submittedName>
</protein>
<comment type="caution">
    <text evidence="1">The sequence shown here is derived from an EMBL/GenBank/DDBJ whole genome shotgun (WGS) entry which is preliminary data.</text>
</comment>
<dbReference type="AlphaFoldDB" id="A0AAD2PWF9"/>
<proteinExistence type="predicted"/>
<dbReference type="EMBL" id="CAKOGP040002060">
    <property type="protein sequence ID" value="CAJ1960504.1"/>
    <property type="molecule type" value="Genomic_DNA"/>
</dbReference>
<reference evidence="1" key="1">
    <citation type="submission" date="2023-08" db="EMBL/GenBank/DDBJ databases">
        <authorList>
            <person name="Audoor S."/>
            <person name="Bilcke G."/>
        </authorList>
    </citation>
    <scope>NUCLEOTIDE SEQUENCE</scope>
</reference>
<keyword evidence="2" id="KW-1185">Reference proteome</keyword>
<accession>A0AAD2PWF9</accession>